<dbReference type="CDD" id="cd01895">
    <property type="entry name" value="EngA2"/>
    <property type="match status" value="1"/>
</dbReference>
<keyword evidence="5 8" id="KW-0547">Nucleotide-binding</keyword>
<dbReference type="InterPro" id="IPR005225">
    <property type="entry name" value="Small_GTP-bd"/>
</dbReference>
<evidence type="ECO:0000256" key="2">
    <source>
        <dbReference type="ARBA" id="ARBA00020953"/>
    </source>
</evidence>
<dbReference type="CDD" id="cd01894">
    <property type="entry name" value="EngA1"/>
    <property type="match status" value="1"/>
</dbReference>
<evidence type="ECO:0000313" key="12">
    <source>
        <dbReference type="EMBL" id="AXG73008.1"/>
    </source>
</evidence>
<dbReference type="KEGG" id="fat:DVK85_01665"/>
<dbReference type="Proteomes" id="UP000253951">
    <property type="component" value="Chromosome"/>
</dbReference>
<dbReference type="HAMAP" id="MF_00195">
    <property type="entry name" value="GTPase_Der"/>
    <property type="match status" value="1"/>
</dbReference>
<dbReference type="Gene3D" id="3.40.50.300">
    <property type="entry name" value="P-loop containing nucleotide triphosphate hydrolases"/>
    <property type="match status" value="2"/>
</dbReference>
<dbReference type="FunFam" id="3.30.300.20:FF:000004">
    <property type="entry name" value="GTPase Der"/>
    <property type="match status" value="1"/>
</dbReference>
<comment type="subunit">
    <text evidence="8">Associates with the 50S ribosomal subunit.</text>
</comment>
<feature type="binding site" evidence="8">
    <location>
        <begin position="295"/>
        <end position="298"/>
    </location>
    <ligand>
        <name>GTP</name>
        <dbReference type="ChEBI" id="CHEBI:37565"/>
        <label>2</label>
    </ligand>
</feature>
<dbReference type="EMBL" id="CP031188">
    <property type="protein sequence ID" value="AXG73008.1"/>
    <property type="molecule type" value="Genomic_DNA"/>
</dbReference>
<dbReference type="NCBIfam" id="TIGR03594">
    <property type="entry name" value="GTPase_EngA"/>
    <property type="match status" value="1"/>
</dbReference>
<feature type="binding site" evidence="8">
    <location>
        <begin position="56"/>
        <end position="60"/>
    </location>
    <ligand>
        <name>GTP</name>
        <dbReference type="ChEBI" id="CHEBI:37565"/>
        <label>1</label>
    </ligand>
</feature>
<dbReference type="Pfam" id="PF01926">
    <property type="entry name" value="MMR_HSR1"/>
    <property type="match status" value="2"/>
</dbReference>
<dbReference type="PANTHER" id="PTHR43834:SF6">
    <property type="entry name" value="GTPASE DER"/>
    <property type="match status" value="1"/>
</dbReference>
<dbReference type="GO" id="GO:0043022">
    <property type="term" value="F:ribosome binding"/>
    <property type="evidence" value="ECO:0007669"/>
    <property type="project" value="TreeGrafter"/>
</dbReference>
<dbReference type="FunFam" id="3.40.50.300:FF:000040">
    <property type="entry name" value="GTPase Der"/>
    <property type="match status" value="1"/>
</dbReference>
<evidence type="ECO:0000259" key="11">
    <source>
        <dbReference type="PROSITE" id="PS51712"/>
    </source>
</evidence>
<dbReference type="Gene3D" id="3.30.300.20">
    <property type="match status" value="1"/>
</dbReference>
<evidence type="ECO:0000256" key="3">
    <source>
        <dbReference type="ARBA" id="ARBA00022517"/>
    </source>
</evidence>
<dbReference type="GO" id="GO:0042254">
    <property type="term" value="P:ribosome biogenesis"/>
    <property type="evidence" value="ECO:0007669"/>
    <property type="project" value="UniProtKB-KW"/>
</dbReference>
<evidence type="ECO:0000256" key="10">
    <source>
        <dbReference type="RuleBase" id="RU004481"/>
    </source>
</evidence>
<dbReference type="InterPro" id="IPR006073">
    <property type="entry name" value="GTP-bd"/>
</dbReference>
<dbReference type="InterPro" id="IPR031166">
    <property type="entry name" value="G_ENGA"/>
</dbReference>
<evidence type="ECO:0000256" key="7">
    <source>
        <dbReference type="ARBA" id="ARBA00032345"/>
    </source>
</evidence>
<keyword evidence="6 8" id="KW-0342">GTP-binding</keyword>
<keyword evidence="3 8" id="KW-0690">Ribosome biogenesis</keyword>
<dbReference type="InterPro" id="IPR027417">
    <property type="entry name" value="P-loop_NTPase"/>
</dbReference>
<dbReference type="FunFam" id="3.40.50.300:FF:000057">
    <property type="entry name" value="GTPase Der"/>
    <property type="match status" value="1"/>
</dbReference>
<feature type="binding site" evidence="8">
    <location>
        <begin position="183"/>
        <end position="190"/>
    </location>
    <ligand>
        <name>GTP</name>
        <dbReference type="ChEBI" id="CHEBI:37565"/>
        <label>2</label>
    </ligand>
</feature>
<name>A0A345H8U8_9FLAO</name>
<dbReference type="AlphaFoldDB" id="A0A345H8U8"/>
<keyword evidence="4 10" id="KW-0677">Repeat</keyword>
<dbReference type="InterPro" id="IPR015946">
    <property type="entry name" value="KH_dom-like_a/b"/>
</dbReference>
<feature type="binding site" evidence="8">
    <location>
        <begin position="119"/>
        <end position="122"/>
    </location>
    <ligand>
        <name>GTP</name>
        <dbReference type="ChEBI" id="CHEBI:37565"/>
        <label>1</label>
    </ligand>
</feature>
<dbReference type="GO" id="GO:0005525">
    <property type="term" value="F:GTP binding"/>
    <property type="evidence" value="ECO:0007669"/>
    <property type="project" value="UniProtKB-UniRule"/>
</dbReference>
<comment type="function">
    <text evidence="8 10">GTPase that plays an essential role in the late steps of ribosome biogenesis.</text>
</comment>
<dbReference type="InterPro" id="IPR032859">
    <property type="entry name" value="KH_dom-like"/>
</dbReference>
<evidence type="ECO:0000256" key="8">
    <source>
        <dbReference type="HAMAP-Rule" id="MF_00195"/>
    </source>
</evidence>
<keyword evidence="13" id="KW-1185">Reference proteome</keyword>
<dbReference type="PROSITE" id="PS51712">
    <property type="entry name" value="G_ENGA"/>
    <property type="match status" value="2"/>
</dbReference>
<dbReference type="PANTHER" id="PTHR43834">
    <property type="entry name" value="GTPASE DER"/>
    <property type="match status" value="1"/>
</dbReference>
<feature type="binding site" evidence="8">
    <location>
        <begin position="9"/>
        <end position="16"/>
    </location>
    <ligand>
        <name>GTP</name>
        <dbReference type="ChEBI" id="CHEBI:37565"/>
        <label>1</label>
    </ligand>
</feature>
<evidence type="ECO:0000256" key="1">
    <source>
        <dbReference type="ARBA" id="ARBA00008279"/>
    </source>
</evidence>
<dbReference type="RefSeq" id="WP_114676771.1">
    <property type="nucleotide sequence ID" value="NZ_CP031188.1"/>
</dbReference>
<evidence type="ECO:0000256" key="4">
    <source>
        <dbReference type="ARBA" id="ARBA00022737"/>
    </source>
</evidence>
<proteinExistence type="inferred from homology"/>
<accession>A0A345H8U8</accession>
<feature type="binding site" evidence="8">
    <location>
        <begin position="230"/>
        <end position="234"/>
    </location>
    <ligand>
        <name>GTP</name>
        <dbReference type="ChEBI" id="CHEBI:37565"/>
        <label>2</label>
    </ligand>
</feature>
<reference evidence="12 13" key="1">
    <citation type="submission" date="2018-07" db="EMBL/GenBank/DDBJ databases">
        <title>Complete genome sequence of Flavobacterium arcticum type strain SM1502T.</title>
        <authorList>
            <person name="Li Y."/>
            <person name="Li D.-D."/>
        </authorList>
    </citation>
    <scope>NUCLEOTIDE SEQUENCE [LARGE SCALE GENOMIC DNA]</scope>
    <source>
        <strain evidence="12 13">SM1502</strain>
    </source>
</reference>
<organism evidence="12 13">
    <name type="scientific">Flavobacterium arcticum</name>
    <dbReference type="NCBI Taxonomy" id="1784713"/>
    <lineage>
        <taxon>Bacteria</taxon>
        <taxon>Pseudomonadati</taxon>
        <taxon>Bacteroidota</taxon>
        <taxon>Flavobacteriia</taxon>
        <taxon>Flavobacteriales</taxon>
        <taxon>Flavobacteriaceae</taxon>
        <taxon>Flavobacterium</taxon>
    </lineage>
</organism>
<gene>
    <name evidence="8" type="primary">der</name>
    <name evidence="12" type="ORF">DVK85_01665</name>
</gene>
<comment type="similarity">
    <text evidence="1 8 9 10">Belongs to the TRAFAC class TrmE-Era-EngA-EngB-Septin-like GTPase superfamily. EngA (Der) GTPase family.</text>
</comment>
<evidence type="ECO:0000313" key="13">
    <source>
        <dbReference type="Proteomes" id="UP000253951"/>
    </source>
</evidence>
<dbReference type="PRINTS" id="PR00326">
    <property type="entry name" value="GTP1OBG"/>
</dbReference>
<dbReference type="NCBIfam" id="TIGR00231">
    <property type="entry name" value="small_GTP"/>
    <property type="match status" value="2"/>
</dbReference>
<dbReference type="Pfam" id="PF14714">
    <property type="entry name" value="KH_dom-like"/>
    <property type="match status" value="1"/>
</dbReference>
<feature type="domain" description="EngA-type G" evidence="11">
    <location>
        <begin position="3"/>
        <end position="167"/>
    </location>
</feature>
<protein>
    <recommendedName>
        <fullName evidence="2 8">GTPase Der</fullName>
    </recommendedName>
    <alternativeName>
        <fullName evidence="7 8">GTP-binding protein EngA</fullName>
    </alternativeName>
</protein>
<feature type="domain" description="EngA-type G" evidence="11">
    <location>
        <begin position="177"/>
        <end position="352"/>
    </location>
</feature>
<sequence length="436" mass="49657">MNNIVAIVGRPNVGKSTFFNRLIQRREAIVDSISGVTRDRNYGKSEWNGKEFSVIDTGGYIKGSDDVFEGEIRRQVELAIDEADVIVFVVDVEEGITPMDEEVAKLLRKVTKPILLAVNKVDNAMREKDAIEFYNLGLGDYYTFAGMSGSGTGDLLDALVELLPDAQEPDENAEELPRFAVVGRPNAGKSSFINALIGEERFVVTDIAGTTRDAIDTTYNRFGFEFKLVDTAGIRRKAKVKEDLEFYSVMRSVRAIEHSDICILVIDATRGFEGQDQSIFWLAEKNRKGVVILVNKWDLVEKETMTTRDYELKIREELQPFDDVPILFVSAITKQRLLKALETAVEVFENRKQRIATSKFNEVMLPIIEHNPPPALKGKYVKIKFCMQLPTPTPQFVFFCNLPQYVKEPYKRYLENKMRDIYNLSGVPIDIYFRQK</sequence>
<evidence type="ECO:0000256" key="5">
    <source>
        <dbReference type="ARBA" id="ARBA00022741"/>
    </source>
</evidence>
<evidence type="ECO:0000256" key="9">
    <source>
        <dbReference type="PROSITE-ProRule" id="PRU01049"/>
    </source>
</evidence>
<dbReference type="OrthoDB" id="9805918at2"/>
<evidence type="ECO:0000256" key="6">
    <source>
        <dbReference type="ARBA" id="ARBA00023134"/>
    </source>
</evidence>
<dbReference type="SUPFAM" id="SSF52540">
    <property type="entry name" value="P-loop containing nucleoside triphosphate hydrolases"/>
    <property type="match status" value="2"/>
</dbReference>
<dbReference type="InterPro" id="IPR016484">
    <property type="entry name" value="GTPase_Der"/>
</dbReference>
<dbReference type="PIRSF" id="PIRSF006485">
    <property type="entry name" value="GTP-binding_EngA"/>
    <property type="match status" value="1"/>
</dbReference>